<comment type="caution">
    <text evidence="1">The sequence shown here is derived from an EMBL/GenBank/DDBJ whole genome shotgun (WGS) entry which is preliminary data.</text>
</comment>
<evidence type="ECO:0000313" key="2">
    <source>
        <dbReference type="Proteomes" id="UP000239297"/>
    </source>
</evidence>
<dbReference type="InterPro" id="IPR023393">
    <property type="entry name" value="START-like_dom_sf"/>
</dbReference>
<organism evidence="1 2">
    <name type="scientific">Arthrobacter pityocampae</name>
    <dbReference type="NCBI Taxonomy" id="547334"/>
    <lineage>
        <taxon>Bacteria</taxon>
        <taxon>Bacillati</taxon>
        <taxon>Actinomycetota</taxon>
        <taxon>Actinomycetes</taxon>
        <taxon>Micrococcales</taxon>
        <taxon>Micrococcaceae</taxon>
        <taxon>Arthrobacter</taxon>
    </lineage>
</organism>
<dbReference type="Pfam" id="PF10604">
    <property type="entry name" value="Polyketide_cyc2"/>
    <property type="match status" value="1"/>
</dbReference>
<dbReference type="OrthoDB" id="880456at2"/>
<evidence type="ECO:0000313" key="1">
    <source>
        <dbReference type="EMBL" id="PPB50327.1"/>
    </source>
</evidence>
<dbReference type="EMBL" id="PRKW01000002">
    <property type="protein sequence ID" value="PPB50327.1"/>
    <property type="molecule type" value="Genomic_DNA"/>
</dbReference>
<protein>
    <submittedName>
        <fullName evidence="1">Polyketide cyclase</fullName>
    </submittedName>
</protein>
<keyword evidence="2" id="KW-1185">Reference proteome</keyword>
<accession>A0A2S5J0K4</accession>
<sequence length="136" mass="14949">MSRVITASPTTVYDFAADVGNLPMWAAGLARSEPVQEGGELVVDSPMGKVRIRFVERNRFGVLDHDVVLPSGDIITNPMRVLSHPDGAEVIFTLRQMGTSDEDFARDITMVAADIDRLADLIRNLPCTRSAAEHQR</sequence>
<dbReference type="Gene3D" id="3.30.530.20">
    <property type="match status" value="1"/>
</dbReference>
<proteinExistence type="predicted"/>
<reference evidence="1 2" key="1">
    <citation type="journal article" date="2014" name="Int. J. Syst. Evol. Microbiol.">
        <title>Arthrobacter pityocampae sp. nov., isolated from Thaumetopoea pityocampa (Lep., Thaumetopoeidae).</title>
        <authorList>
            <person name="Ince I.A."/>
            <person name="Demirbag Z."/>
            <person name="Kati H."/>
        </authorList>
    </citation>
    <scope>NUCLEOTIDE SEQUENCE [LARGE SCALE GENOMIC DNA]</scope>
    <source>
        <strain evidence="1 2">Tp2</strain>
    </source>
</reference>
<dbReference type="SUPFAM" id="SSF55961">
    <property type="entry name" value="Bet v1-like"/>
    <property type="match status" value="1"/>
</dbReference>
<dbReference type="InterPro" id="IPR019587">
    <property type="entry name" value="Polyketide_cyclase/dehydratase"/>
</dbReference>
<gene>
    <name evidence="1" type="ORF">C4K88_05670</name>
</gene>
<dbReference type="AlphaFoldDB" id="A0A2S5J0K4"/>
<dbReference type="RefSeq" id="WP_104120817.1">
    <property type="nucleotide sequence ID" value="NZ_PRKW01000002.1"/>
</dbReference>
<name>A0A2S5J0K4_9MICC</name>
<dbReference type="Proteomes" id="UP000239297">
    <property type="component" value="Unassembled WGS sequence"/>
</dbReference>